<protein>
    <recommendedName>
        <fullName evidence="6">FAD-binding PCMH-type domain-containing protein</fullName>
    </recommendedName>
</protein>
<dbReference type="InterPro" id="IPR016166">
    <property type="entry name" value="FAD-bd_PCMH"/>
</dbReference>
<dbReference type="EMBL" id="JAPEUY010000013">
    <property type="protein sequence ID" value="KAJ4366767.1"/>
    <property type="molecule type" value="Genomic_DNA"/>
</dbReference>
<evidence type="ECO:0000256" key="1">
    <source>
        <dbReference type="ARBA" id="ARBA00001974"/>
    </source>
</evidence>
<evidence type="ECO:0000256" key="5">
    <source>
        <dbReference type="ARBA" id="ARBA00023002"/>
    </source>
</evidence>
<sequence length="371" mass="40524">MIDISQLNNVTVADDKKTAVIGGGAKISETIAAADAAGVLIMTGNCNGVSTLGALLGGGYGNTMGMFGFGVDSILEMRVVTADGSTRVVSSTKEKDLFWAMRGAGPNFGIVTSATVKAYATSEDERSAWCGALVFTPDKLEQVVQAVQDLELSSHEVTFLYFASSGPPAHAPVVIVSLWMYRGTPETGKVTFKSLYDIGPVVDTTRVAPYTAWNAAGDPFCAHSKRKPSFTAGLDRLDTKAWRATWDSFVDFQKKPGAQESLILLETYPMNEVRFAGESSAAFPHRKTRFQVIVMAWYDDPSLDDEAVEFGKGIRSLWQGSDGAEKKATYINFGHGDEPLEEIYGDNLAHLRELKREWDPENRFNQWFNIV</sequence>
<dbReference type="InterPro" id="IPR006094">
    <property type="entry name" value="Oxid_FAD_bind_N"/>
</dbReference>
<dbReference type="AlphaFoldDB" id="A0A9W8Y4H2"/>
<dbReference type="Proteomes" id="UP001140560">
    <property type="component" value="Unassembled WGS sequence"/>
</dbReference>
<dbReference type="InterPro" id="IPR012951">
    <property type="entry name" value="BBE"/>
</dbReference>
<evidence type="ECO:0000313" key="8">
    <source>
        <dbReference type="Proteomes" id="UP001140560"/>
    </source>
</evidence>
<evidence type="ECO:0000256" key="4">
    <source>
        <dbReference type="ARBA" id="ARBA00022827"/>
    </source>
</evidence>
<dbReference type="InterPro" id="IPR036318">
    <property type="entry name" value="FAD-bd_PCMH-like_sf"/>
</dbReference>
<evidence type="ECO:0000313" key="7">
    <source>
        <dbReference type="EMBL" id="KAJ4366767.1"/>
    </source>
</evidence>
<dbReference type="Pfam" id="PF01565">
    <property type="entry name" value="FAD_binding_4"/>
    <property type="match status" value="1"/>
</dbReference>
<reference evidence="7" key="1">
    <citation type="submission" date="2022-10" db="EMBL/GenBank/DDBJ databases">
        <title>Tapping the CABI collections for fungal endophytes: first genome assemblies for Collariella, Neodidymelliopsis, Ascochyta clinopodiicola, Didymella pomorum, Didymosphaeria variabile, Neocosmospora piperis and Neocucurbitaria cava.</title>
        <authorList>
            <person name="Hill R."/>
        </authorList>
    </citation>
    <scope>NUCLEOTIDE SEQUENCE</scope>
    <source>
        <strain evidence="7">IMI 356814</strain>
    </source>
</reference>
<keyword evidence="3" id="KW-0285">Flavoprotein</keyword>
<evidence type="ECO:0000256" key="3">
    <source>
        <dbReference type="ARBA" id="ARBA00022630"/>
    </source>
</evidence>
<dbReference type="Pfam" id="PF08031">
    <property type="entry name" value="BBE"/>
    <property type="match status" value="1"/>
</dbReference>
<dbReference type="PROSITE" id="PS51387">
    <property type="entry name" value="FAD_PCMH"/>
    <property type="match status" value="1"/>
</dbReference>
<dbReference type="Gene3D" id="3.30.465.10">
    <property type="match status" value="1"/>
</dbReference>
<dbReference type="PANTHER" id="PTHR42973">
    <property type="entry name" value="BINDING OXIDOREDUCTASE, PUTATIVE (AFU_ORTHOLOGUE AFUA_1G17690)-RELATED"/>
    <property type="match status" value="1"/>
</dbReference>
<dbReference type="SUPFAM" id="SSF55103">
    <property type="entry name" value="FAD-linked oxidases, C-terminal domain"/>
    <property type="match status" value="1"/>
</dbReference>
<dbReference type="InterPro" id="IPR016169">
    <property type="entry name" value="FAD-bd_PCMH_sub2"/>
</dbReference>
<proteinExistence type="inferred from homology"/>
<dbReference type="OrthoDB" id="415825at2759"/>
<comment type="cofactor">
    <cofactor evidence="1">
        <name>FAD</name>
        <dbReference type="ChEBI" id="CHEBI:57692"/>
    </cofactor>
</comment>
<name>A0A9W8Y4H2_9PLEO</name>
<organism evidence="7 8">
    <name type="scientific">Neocucurbitaria cava</name>
    <dbReference type="NCBI Taxonomy" id="798079"/>
    <lineage>
        <taxon>Eukaryota</taxon>
        <taxon>Fungi</taxon>
        <taxon>Dikarya</taxon>
        <taxon>Ascomycota</taxon>
        <taxon>Pezizomycotina</taxon>
        <taxon>Dothideomycetes</taxon>
        <taxon>Pleosporomycetidae</taxon>
        <taxon>Pleosporales</taxon>
        <taxon>Pleosporineae</taxon>
        <taxon>Cucurbitariaceae</taxon>
        <taxon>Neocucurbitaria</taxon>
    </lineage>
</organism>
<gene>
    <name evidence="7" type="ORF">N0V83_007292</name>
</gene>
<dbReference type="InterPro" id="IPR016164">
    <property type="entry name" value="FAD-linked_Oxase-like_C"/>
</dbReference>
<comment type="caution">
    <text evidence="7">The sequence shown here is derived from an EMBL/GenBank/DDBJ whole genome shotgun (WGS) entry which is preliminary data.</text>
</comment>
<evidence type="ECO:0000256" key="2">
    <source>
        <dbReference type="ARBA" id="ARBA00005466"/>
    </source>
</evidence>
<evidence type="ECO:0000259" key="6">
    <source>
        <dbReference type="PROSITE" id="PS51387"/>
    </source>
</evidence>
<dbReference type="InterPro" id="IPR050416">
    <property type="entry name" value="FAD-linked_Oxidoreductase"/>
</dbReference>
<dbReference type="Gene3D" id="3.40.462.20">
    <property type="match status" value="1"/>
</dbReference>
<dbReference type="PANTHER" id="PTHR42973:SF39">
    <property type="entry name" value="FAD-BINDING PCMH-TYPE DOMAIN-CONTAINING PROTEIN"/>
    <property type="match status" value="1"/>
</dbReference>
<dbReference type="GO" id="GO:0071949">
    <property type="term" value="F:FAD binding"/>
    <property type="evidence" value="ECO:0007669"/>
    <property type="project" value="InterPro"/>
</dbReference>
<dbReference type="GO" id="GO:0016491">
    <property type="term" value="F:oxidoreductase activity"/>
    <property type="evidence" value="ECO:0007669"/>
    <property type="project" value="UniProtKB-KW"/>
</dbReference>
<keyword evidence="5" id="KW-0560">Oxidoreductase</keyword>
<comment type="similarity">
    <text evidence="2">Belongs to the oxygen-dependent FAD-linked oxidoreductase family.</text>
</comment>
<keyword evidence="4" id="KW-0274">FAD</keyword>
<feature type="domain" description="FAD-binding PCMH-type" evidence="6">
    <location>
        <begin position="1"/>
        <end position="121"/>
    </location>
</feature>
<accession>A0A9W8Y4H2</accession>
<dbReference type="SUPFAM" id="SSF56176">
    <property type="entry name" value="FAD-binding/transporter-associated domain-like"/>
    <property type="match status" value="1"/>
</dbReference>
<keyword evidence="8" id="KW-1185">Reference proteome</keyword>